<evidence type="ECO:0000313" key="1">
    <source>
        <dbReference type="EMBL" id="KAK7479436.1"/>
    </source>
</evidence>
<sequence length="87" mass="9798">MLARWRARETTHLTLGRHVCFSRVTKLETAEEREVPTFSSGSHKFALSRLMIQIADEVFAEVAFTCAETFHLGGVTPTQKYGRLSSP</sequence>
<dbReference type="Proteomes" id="UP001519460">
    <property type="component" value="Unassembled WGS sequence"/>
</dbReference>
<proteinExistence type="predicted"/>
<keyword evidence="2" id="KW-1185">Reference proteome</keyword>
<gene>
    <name evidence="1" type="ORF">BaRGS_00029353</name>
</gene>
<accession>A0ABD0JWK6</accession>
<reference evidence="1 2" key="1">
    <citation type="journal article" date="2023" name="Sci. Data">
        <title>Genome assembly of the Korean intertidal mud-creeper Batillaria attramentaria.</title>
        <authorList>
            <person name="Patra A.K."/>
            <person name="Ho P.T."/>
            <person name="Jun S."/>
            <person name="Lee S.J."/>
            <person name="Kim Y."/>
            <person name="Won Y.J."/>
        </authorList>
    </citation>
    <scope>NUCLEOTIDE SEQUENCE [LARGE SCALE GENOMIC DNA]</scope>
    <source>
        <strain evidence="1">Wonlab-2016</strain>
    </source>
</reference>
<organism evidence="1 2">
    <name type="scientific">Batillaria attramentaria</name>
    <dbReference type="NCBI Taxonomy" id="370345"/>
    <lineage>
        <taxon>Eukaryota</taxon>
        <taxon>Metazoa</taxon>
        <taxon>Spiralia</taxon>
        <taxon>Lophotrochozoa</taxon>
        <taxon>Mollusca</taxon>
        <taxon>Gastropoda</taxon>
        <taxon>Caenogastropoda</taxon>
        <taxon>Sorbeoconcha</taxon>
        <taxon>Cerithioidea</taxon>
        <taxon>Batillariidae</taxon>
        <taxon>Batillaria</taxon>
    </lineage>
</organism>
<evidence type="ECO:0000313" key="2">
    <source>
        <dbReference type="Proteomes" id="UP001519460"/>
    </source>
</evidence>
<name>A0ABD0JWK6_9CAEN</name>
<comment type="caution">
    <text evidence="1">The sequence shown here is derived from an EMBL/GenBank/DDBJ whole genome shotgun (WGS) entry which is preliminary data.</text>
</comment>
<protein>
    <submittedName>
        <fullName evidence="1">Uncharacterized protein</fullName>
    </submittedName>
</protein>
<dbReference type="EMBL" id="JACVVK020000303">
    <property type="protein sequence ID" value="KAK7479436.1"/>
    <property type="molecule type" value="Genomic_DNA"/>
</dbReference>
<dbReference type="AlphaFoldDB" id="A0ABD0JWK6"/>